<evidence type="ECO:0000313" key="3">
    <source>
        <dbReference type="Proteomes" id="UP000606786"/>
    </source>
</evidence>
<dbReference type="EMBL" id="CAJHJT010000056">
    <property type="protein sequence ID" value="CAD7015257.1"/>
    <property type="molecule type" value="Genomic_DNA"/>
</dbReference>
<organism evidence="2 3">
    <name type="scientific">Ceratitis capitata</name>
    <name type="common">Mediterranean fruit fly</name>
    <name type="synonym">Tephritis capitata</name>
    <dbReference type="NCBI Taxonomy" id="7213"/>
    <lineage>
        <taxon>Eukaryota</taxon>
        <taxon>Metazoa</taxon>
        <taxon>Ecdysozoa</taxon>
        <taxon>Arthropoda</taxon>
        <taxon>Hexapoda</taxon>
        <taxon>Insecta</taxon>
        <taxon>Pterygota</taxon>
        <taxon>Neoptera</taxon>
        <taxon>Endopterygota</taxon>
        <taxon>Diptera</taxon>
        <taxon>Brachycera</taxon>
        <taxon>Muscomorpha</taxon>
        <taxon>Tephritoidea</taxon>
        <taxon>Tephritidae</taxon>
        <taxon>Ceratitis</taxon>
        <taxon>Ceratitis</taxon>
    </lineage>
</organism>
<gene>
    <name evidence="2" type="ORF">CCAP1982_LOCUS23205</name>
</gene>
<accession>A0A811VJ28</accession>
<keyword evidence="3" id="KW-1185">Reference proteome</keyword>
<dbReference type="Proteomes" id="UP000606786">
    <property type="component" value="Unassembled WGS sequence"/>
</dbReference>
<feature type="region of interest" description="Disordered" evidence="1">
    <location>
        <begin position="61"/>
        <end position="82"/>
    </location>
</feature>
<proteinExistence type="predicted"/>
<comment type="caution">
    <text evidence="2">The sequence shown here is derived from an EMBL/GenBank/DDBJ whole genome shotgun (WGS) entry which is preliminary data.</text>
</comment>
<protein>
    <submittedName>
        <fullName evidence="2">(Mediterranean fruit fly) hypothetical protein</fullName>
    </submittedName>
</protein>
<dbReference type="AlphaFoldDB" id="A0A811VJ28"/>
<sequence>MVRTKAHYGVVNCCSDDDNDISLRWDCNYQNLYKDNELRCMLRCTDGEVGESGWVTYDSGSGMSEGVSEGVRKPSLVWHSEE</sequence>
<name>A0A811VJ28_CERCA</name>
<evidence type="ECO:0000256" key="1">
    <source>
        <dbReference type="SAM" id="MobiDB-lite"/>
    </source>
</evidence>
<evidence type="ECO:0000313" key="2">
    <source>
        <dbReference type="EMBL" id="CAD7015257.1"/>
    </source>
</evidence>
<reference evidence="2" key="1">
    <citation type="submission" date="2020-11" db="EMBL/GenBank/DDBJ databases">
        <authorList>
            <person name="Whitehead M."/>
        </authorList>
    </citation>
    <scope>NUCLEOTIDE SEQUENCE</scope>
    <source>
        <strain evidence="2">EGII</strain>
    </source>
</reference>